<protein>
    <recommendedName>
        <fullName evidence="3">Nudix hydrolase domain-containing protein</fullName>
    </recommendedName>
</protein>
<dbReference type="GO" id="GO:0006753">
    <property type="term" value="P:nucleoside phosphate metabolic process"/>
    <property type="evidence" value="ECO:0007669"/>
    <property type="project" value="TreeGrafter"/>
</dbReference>
<reference evidence="4" key="1">
    <citation type="submission" date="2018-06" db="EMBL/GenBank/DDBJ databases">
        <authorList>
            <person name="Zhirakovskaya E."/>
        </authorList>
    </citation>
    <scope>NUCLEOTIDE SEQUENCE</scope>
</reference>
<dbReference type="Pfam" id="PF00293">
    <property type="entry name" value="NUDIX"/>
    <property type="match status" value="1"/>
</dbReference>
<dbReference type="InterPro" id="IPR000086">
    <property type="entry name" value="NUDIX_hydrolase_dom"/>
</dbReference>
<dbReference type="AlphaFoldDB" id="A0A3B0VU59"/>
<evidence type="ECO:0000259" key="3">
    <source>
        <dbReference type="PROSITE" id="PS51462"/>
    </source>
</evidence>
<name>A0A3B0VU59_9ZZZZ</name>
<proteinExistence type="predicted"/>
<evidence type="ECO:0000313" key="4">
    <source>
        <dbReference type="EMBL" id="VAW42602.1"/>
    </source>
</evidence>
<accession>A0A3B0VU59</accession>
<sequence>MKKSPFKTLSSRIVWSCPWYAVRQDQILLPDGSQGVYNTVEKETAVWILPVTSQGEIVLCYSYRYTVDDWCWELPAGGVKPGQTVEEAALEELHEEVGGRCQKLEHIGQFYTANGICSEVGHFFLATGVTLGKPAHEPAEVIEIHCKPIPDVLQMAQEGKISDAPSALVLLQCADKLRKLA</sequence>
<dbReference type="PRINTS" id="PR00502">
    <property type="entry name" value="NUDIXFAMILY"/>
</dbReference>
<dbReference type="GO" id="GO:0019693">
    <property type="term" value="P:ribose phosphate metabolic process"/>
    <property type="evidence" value="ECO:0007669"/>
    <property type="project" value="TreeGrafter"/>
</dbReference>
<comment type="cofactor">
    <cofactor evidence="1">
        <name>Mg(2+)</name>
        <dbReference type="ChEBI" id="CHEBI:18420"/>
    </cofactor>
</comment>
<dbReference type="SUPFAM" id="SSF55811">
    <property type="entry name" value="Nudix"/>
    <property type="match status" value="1"/>
</dbReference>
<evidence type="ECO:0000256" key="1">
    <source>
        <dbReference type="ARBA" id="ARBA00001946"/>
    </source>
</evidence>
<dbReference type="GO" id="GO:0005829">
    <property type="term" value="C:cytosol"/>
    <property type="evidence" value="ECO:0007669"/>
    <property type="project" value="TreeGrafter"/>
</dbReference>
<evidence type="ECO:0000256" key="2">
    <source>
        <dbReference type="ARBA" id="ARBA00022801"/>
    </source>
</evidence>
<dbReference type="GO" id="GO:0016787">
    <property type="term" value="F:hydrolase activity"/>
    <property type="evidence" value="ECO:0007669"/>
    <property type="project" value="UniProtKB-KW"/>
</dbReference>
<organism evidence="4">
    <name type="scientific">hydrothermal vent metagenome</name>
    <dbReference type="NCBI Taxonomy" id="652676"/>
    <lineage>
        <taxon>unclassified sequences</taxon>
        <taxon>metagenomes</taxon>
        <taxon>ecological metagenomes</taxon>
    </lineage>
</organism>
<dbReference type="PANTHER" id="PTHR11839:SF18">
    <property type="entry name" value="NUDIX HYDROLASE DOMAIN-CONTAINING PROTEIN"/>
    <property type="match status" value="1"/>
</dbReference>
<dbReference type="Gene3D" id="3.90.79.10">
    <property type="entry name" value="Nucleoside Triphosphate Pyrophosphohydrolase"/>
    <property type="match status" value="1"/>
</dbReference>
<dbReference type="InterPro" id="IPR015797">
    <property type="entry name" value="NUDIX_hydrolase-like_dom_sf"/>
</dbReference>
<dbReference type="InterPro" id="IPR020476">
    <property type="entry name" value="Nudix_hydrolase"/>
</dbReference>
<gene>
    <name evidence="4" type="ORF">MNBD_CHLOROFLEXI01-3090</name>
</gene>
<dbReference type="PANTHER" id="PTHR11839">
    <property type="entry name" value="UDP/ADP-SUGAR PYROPHOSPHATASE"/>
    <property type="match status" value="1"/>
</dbReference>
<keyword evidence="2" id="KW-0378">Hydrolase</keyword>
<dbReference type="EMBL" id="UOEU01000933">
    <property type="protein sequence ID" value="VAW42602.1"/>
    <property type="molecule type" value="Genomic_DNA"/>
</dbReference>
<dbReference type="PROSITE" id="PS51462">
    <property type="entry name" value="NUDIX"/>
    <property type="match status" value="1"/>
</dbReference>
<feature type="domain" description="Nudix hydrolase" evidence="3">
    <location>
        <begin position="41"/>
        <end position="169"/>
    </location>
</feature>